<evidence type="ECO:0000313" key="1">
    <source>
        <dbReference type="EMBL" id="RGV06594.1"/>
    </source>
</evidence>
<accession>A0A412VJD9</accession>
<proteinExistence type="predicted"/>
<name>A0A412VJD9_PHOVU</name>
<gene>
    <name evidence="1" type="ORF">DWW27_14675</name>
</gene>
<comment type="caution">
    <text evidence="1">The sequence shown here is derived from an EMBL/GenBank/DDBJ whole genome shotgun (WGS) entry which is preliminary data.</text>
</comment>
<reference evidence="1 2" key="1">
    <citation type="submission" date="2018-08" db="EMBL/GenBank/DDBJ databases">
        <title>A genome reference for cultivated species of the human gut microbiota.</title>
        <authorList>
            <person name="Zou Y."/>
            <person name="Xue W."/>
            <person name="Luo G."/>
        </authorList>
    </citation>
    <scope>NUCLEOTIDE SEQUENCE [LARGE SCALE GENOMIC DNA]</scope>
    <source>
        <strain evidence="1 2">AF14-8</strain>
    </source>
</reference>
<dbReference type="EMBL" id="QRYT01000037">
    <property type="protein sequence ID" value="RGV06594.1"/>
    <property type="molecule type" value="Genomic_DNA"/>
</dbReference>
<dbReference type="Proteomes" id="UP000285379">
    <property type="component" value="Unassembled WGS sequence"/>
</dbReference>
<dbReference type="RefSeq" id="WP_005778756.1">
    <property type="nucleotide sequence ID" value="NZ_QRYT01000037.1"/>
</dbReference>
<sequence length="113" mass="12636">MVTQYNHFLFVQVFGNGEDSKRDEEGNWIDNSPTWKFHSMCREETNGKGATIQGIDGKVTVFSSLVHLPKGTPRISEGTQILVSESKSSEGIIRITGPALKYDPGQLHCRLWV</sequence>
<organism evidence="1 2">
    <name type="scientific">Phocaeicola vulgatus</name>
    <name type="common">Bacteroides vulgatus</name>
    <dbReference type="NCBI Taxonomy" id="821"/>
    <lineage>
        <taxon>Bacteria</taxon>
        <taxon>Pseudomonadati</taxon>
        <taxon>Bacteroidota</taxon>
        <taxon>Bacteroidia</taxon>
        <taxon>Bacteroidales</taxon>
        <taxon>Bacteroidaceae</taxon>
        <taxon>Phocaeicola</taxon>
    </lineage>
</organism>
<dbReference type="AlphaFoldDB" id="A0A412VJD9"/>
<protein>
    <submittedName>
        <fullName evidence="1">Uncharacterized protein</fullName>
    </submittedName>
</protein>
<evidence type="ECO:0000313" key="2">
    <source>
        <dbReference type="Proteomes" id="UP000285379"/>
    </source>
</evidence>